<dbReference type="Pfam" id="PF00023">
    <property type="entry name" value="Ank"/>
    <property type="match status" value="1"/>
</dbReference>
<dbReference type="Gene3D" id="1.25.40.20">
    <property type="entry name" value="Ankyrin repeat-containing domain"/>
    <property type="match status" value="2"/>
</dbReference>
<evidence type="ECO:0000256" key="1">
    <source>
        <dbReference type="ARBA" id="ARBA00022737"/>
    </source>
</evidence>
<evidence type="ECO:0000313" key="7">
    <source>
        <dbReference type="EMBL" id="KAJ2892210.1"/>
    </source>
</evidence>
<protein>
    <submittedName>
        <fullName evidence="7">Uncharacterized protein</fullName>
    </submittedName>
</protein>
<feature type="repeat" description="ANK" evidence="3">
    <location>
        <begin position="1075"/>
        <end position="1108"/>
    </location>
</feature>
<feature type="repeat" description="ANK" evidence="3">
    <location>
        <begin position="1143"/>
        <end position="1167"/>
    </location>
</feature>
<dbReference type="SUPFAM" id="SSF48403">
    <property type="entry name" value="Ankyrin repeat"/>
    <property type="match status" value="1"/>
</dbReference>
<feature type="transmembrane region" description="Helical" evidence="5">
    <location>
        <begin position="69"/>
        <end position="91"/>
    </location>
</feature>
<keyword evidence="1" id="KW-0677">Repeat</keyword>
<feature type="repeat" description="ANK" evidence="3">
    <location>
        <begin position="1041"/>
        <end position="1074"/>
    </location>
</feature>
<dbReference type="PANTHER" id="PTHR24198:SF165">
    <property type="entry name" value="ANKYRIN REPEAT-CONTAINING PROTEIN-RELATED"/>
    <property type="match status" value="1"/>
</dbReference>
<keyword evidence="5" id="KW-0472">Membrane</keyword>
<name>A0AAD5WMZ2_9PEZI</name>
<keyword evidence="5" id="KW-0812">Transmembrane</keyword>
<dbReference type="PROSITE" id="PS50088">
    <property type="entry name" value="ANK_REPEAT"/>
    <property type="match status" value="4"/>
</dbReference>
<feature type="transmembrane region" description="Helical" evidence="5">
    <location>
        <begin position="235"/>
        <end position="259"/>
    </location>
</feature>
<dbReference type="GO" id="GO:0005737">
    <property type="term" value="C:cytoplasm"/>
    <property type="evidence" value="ECO:0007669"/>
    <property type="project" value="TreeGrafter"/>
</dbReference>
<feature type="signal peptide" evidence="6">
    <location>
        <begin position="1"/>
        <end position="30"/>
    </location>
</feature>
<gene>
    <name evidence="7" type="ORF">MKZ38_010129</name>
</gene>
<dbReference type="Pfam" id="PF12796">
    <property type="entry name" value="Ank_2"/>
    <property type="match status" value="2"/>
</dbReference>
<feature type="repeat" description="ANK" evidence="3">
    <location>
        <begin position="979"/>
        <end position="1006"/>
    </location>
</feature>
<evidence type="ECO:0000256" key="3">
    <source>
        <dbReference type="PROSITE-ProRule" id="PRU00023"/>
    </source>
</evidence>
<keyword evidence="2 3" id="KW-0040">ANK repeat</keyword>
<organism evidence="7 8">
    <name type="scientific">Zalerion maritima</name>
    <dbReference type="NCBI Taxonomy" id="339359"/>
    <lineage>
        <taxon>Eukaryota</taxon>
        <taxon>Fungi</taxon>
        <taxon>Dikarya</taxon>
        <taxon>Ascomycota</taxon>
        <taxon>Pezizomycotina</taxon>
        <taxon>Sordariomycetes</taxon>
        <taxon>Lulworthiomycetidae</taxon>
        <taxon>Lulworthiales</taxon>
        <taxon>Lulworthiaceae</taxon>
        <taxon>Zalerion</taxon>
    </lineage>
</organism>
<feature type="region of interest" description="Disordered" evidence="4">
    <location>
        <begin position="580"/>
        <end position="610"/>
    </location>
</feature>
<proteinExistence type="predicted"/>
<feature type="transmembrane region" description="Helical" evidence="5">
    <location>
        <begin position="359"/>
        <end position="378"/>
    </location>
</feature>
<feature type="transmembrane region" description="Helical" evidence="5">
    <location>
        <begin position="279"/>
        <end position="302"/>
    </location>
</feature>
<sequence length="1427" mass="156090">MPHPTAARWAPLHVPSLALVAGLFPRAAAGSDLDDFSNNLATDIAPLVALFGEQMTKQFLSESLTWLDYFIFAMAPIGIVTTLSSVIRVCGSSALRAFIGRAQEGTGQVEVELGTSTGRDVCELFNNGSITRALGQSAILEIIRDPGRADDENMGLFIFHGYLHSPLSDGRWEKAEKGKKLGAYFGRWDRLYRRWIGGRVPTGRAKNPRPHLSIRDGLNPNLSINVGIKTVSHRYFYAVGSLGLFLQSGVVVMAVALSLPSISPETVQSEKLGVLNRPAAYVFAGGTSCLAIGMFLAAKLIGNNTKEQEFRRVGKQKQRIFWLQPGNIRVGDQTFDPFAYSETPSKYIMSRKRNQERAAPTWLSLFLIVVGYVAQFVGLRGLTAYVSMAQLGVTALISVLRGTLRMKRLDRNSNEVVGRQDHILGHELDWLAFRILESGGEGHDGSPDVLIRRGLGPDSLSRMSDLGTAILYRVRLANLTGIGSLSAPACQEWKESQVKVRAQARVLSTALCRVVERVLGAYLPVAFTIDFGNSRVVKLPVRKSASRPQERSPFDPATVEGILGSCLWCLITNRQLQRNSLGPEATGQGHLTPDGLEDESDDGDNLAPTDVRNIRLIPSTETMRLWGDDTDINLVEASFEIRAGQPLDPFALWNPDGSQHRSRSKPYPKGLTRIFGLAHPPMLSRGSQTDPAAKATDWFGAGQWYKDESGYSQQIYAHASGPLLQECSKDIFICALASVASADTVRSIPTTCITIRENIRFESTLVNDLAAIFEEAGLGSRTDALLCILPPLQRKMTSLDMDCMVHYARSKRKAQMADGYWFLINTINMLLGLQQEPPAQVLAELFDSLRRVLGHEHQELVDRDFIFSIIASYFYSMYECQETARVQVCYAQVFFWILSEVGQRSNPKVASVLEHLQGFLGQHQHVDPEARPFDPCPPPFHDGSIAQAINARNRPCAIHALWKDTRPSMAPQEGLDVVLHQAARCGWDEVVANLLERGASPNYRDGDGLTAAHHCAGDGDPATLATLLCAQGFDPNVIDFQRRTPLHIAAQNGRAEAVGILLKTHGTGIGLEDQRGNTPLILASKEGHLQAVVAMVGIRQVNVNARNALGNSALACAAEEGHHGIVDLLLGVFDIMVDVVNASCATPLMVASRNGHAEVVKLLVVRGGANVNAVVAMYGMPRETSLIMACCEGHSAVVEFLLGGGKADVNIPKDGENALKWAMRNQSSIDEKWAGINQPRRHLSVETHDGAEEASGLAMPVPLQAKITVNFVDLAWPPSCASAPQGRLVFHYENHKGVPRQWHRASSRSVLAASWYGYNMENARLSAGELSSSRIFLDDQPGASQGLPEPRPNYAMYFPVYNPGGRRLRTHPNSPWGQDLNTKLFDDFSRDTLGKLHKLGLRYSPLGPKAEHASSATSSGIEPENLP</sequence>
<evidence type="ECO:0000313" key="8">
    <source>
        <dbReference type="Proteomes" id="UP001201980"/>
    </source>
</evidence>
<keyword evidence="5" id="KW-1133">Transmembrane helix</keyword>
<evidence type="ECO:0000256" key="5">
    <source>
        <dbReference type="SAM" id="Phobius"/>
    </source>
</evidence>
<dbReference type="EMBL" id="JAKWBI020000863">
    <property type="protein sequence ID" value="KAJ2892210.1"/>
    <property type="molecule type" value="Genomic_DNA"/>
</dbReference>
<feature type="region of interest" description="Disordered" evidence="4">
    <location>
        <begin position="1404"/>
        <end position="1427"/>
    </location>
</feature>
<keyword evidence="6" id="KW-0732">Signal</keyword>
<dbReference type="InterPro" id="IPR036770">
    <property type="entry name" value="Ankyrin_rpt-contain_sf"/>
</dbReference>
<dbReference type="Proteomes" id="UP001201980">
    <property type="component" value="Unassembled WGS sequence"/>
</dbReference>
<keyword evidence="8" id="KW-1185">Reference proteome</keyword>
<evidence type="ECO:0000256" key="2">
    <source>
        <dbReference type="ARBA" id="ARBA00023043"/>
    </source>
</evidence>
<feature type="compositionally biased region" description="Acidic residues" evidence="4">
    <location>
        <begin position="595"/>
        <end position="604"/>
    </location>
</feature>
<dbReference type="InterPro" id="IPR002110">
    <property type="entry name" value="Ankyrin_rpt"/>
</dbReference>
<dbReference type="SMART" id="SM00248">
    <property type="entry name" value="ANK"/>
    <property type="match status" value="7"/>
</dbReference>
<dbReference type="PANTHER" id="PTHR24198">
    <property type="entry name" value="ANKYRIN REPEAT AND PROTEIN KINASE DOMAIN-CONTAINING PROTEIN"/>
    <property type="match status" value="1"/>
</dbReference>
<evidence type="ECO:0000256" key="4">
    <source>
        <dbReference type="SAM" id="MobiDB-lite"/>
    </source>
</evidence>
<reference evidence="7" key="1">
    <citation type="submission" date="2022-07" db="EMBL/GenBank/DDBJ databases">
        <title>Draft genome sequence of Zalerion maritima ATCC 34329, a (micro)plastics degrading marine fungus.</title>
        <authorList>
            <person name="Paco A."/>
            <person name="Goncalves M.F.M."/>
            <person name="Rocha-Santos T.A.P."/>
            <person name="Alves A."/>
        </authorList>
    </citation>
    <scope>NUCLEOTIDE SEQUENCE</scope>
    <source>
        <strain evidence="7">ATCC 34329</strain>
    </source>
</reference>
<dbReference type="PROSITE" id="PS50297">
    <property type="entry name" value="ANK_REP_REGION"/>
    <property type="match status" value="2"/>
</dbReference>
<evidence type="ECO:0000256" key="6">
    <source>
        <dbReference type="SAM" id="SignalP"/>
    </source>
</evidence>
<comment type="caution">
    <text evidence="7">The sequence shown here is derived from an EMBL/GenBank/DDBJ whole genome shotgun (WGS) entry which is preliminary data.</text>
</comment>
<accession>A0AAD5WMZ2</accession>
<feature type="chain" id="PRO_5041956838" evidence="6">
    <location>
        <begin position="31"/>
        <end position="1427"/>
    </location>
</feature>